<comment type="catalytic activity">
    <reaction evidence="4">
        <text>S-adenosyl-L-homocysteine + H2O + H(+) = S-inosyl-L-homocysteine + NH4(+)</text>
        <dbReference type="Rhea" id="RHEA:20716"/>
        <dbReference type="ChEBI" id="CHEBI:15377"/>
        <dbReference type="ChEBI" id="CHEBI:15378"/>
        <dbReference type="ChEBI" id="CHEBI:28938"/>
        <dbReference type="ChEBI" id="CHEBI:57856"/>
        <dbReference type="ChEBI" id="CHEBI:57985"/>
        <dbReference type="EC" id="3.5.4.28"/>
    </reaction>
</comment>
<dbReference type="InterPro" id="IPR011059">
    <property type="entry name" value="Metal-dep_hydrolase_composite"/>
</dbReference>
<dbReference type="Gene3D" id="2.30.40.10">
    <property type="entry name" value="Urease, subunit C, domain 1"/>
    <property type="match status" value="1"/>
</dbReference>
<dbReference type="GO" id="GO:0050270">
    <property type="term" value="F:S-adenosylhomocysteine deaminase activity"/>
    <property type="evidence" value="ECO:0007669"/>
    <property type="project" value="UniProtKB-UniRule"/>
</dbReference>
<feature type="binding site" evidence="4">
    <location>
        <position position="64"/>
    </location>
    <ligand>
        <name>Zn(2+)</name>
        <dbReference type="ChEBI" id="CHEBI:29105"/>
    </ligand>
</feature>
<evidence type="ECO:0000313" key="6">
    <source>
        <dbReference type="EMBL" id="RKD31664.1"/>
    </source>
</evidence>
<dbReference type="GO" id="GO:0090614">
    <property type="term" value="F:5'-methylthioadenosine deaminase activity"/>
    <property type="evidence" value="ECO:0007669"/>
    <property type="project" value="UniProtKB-UniRule"/>
</dbReference>
<sequence>MSSLLIKNGTIVTMNKNRDIFKGDILINDNEIIDVKSKIDTEADQIIDAKGKVVIPGLIQTHVHLTQTLFRGQADDLELLDWLKERVWPLEATHTEESNYISAKLGIAEMIKGGTTSIIDMETVNHTDAAINATYETGIRALTGKCMMDYGDGVPDGLMEDIEESIKESVKLLKKWHGKGNGRIQYAFAPRFAVSCSEELLTRVRDLAREYNVIIHTHASENREEVQVIQEERGMRNLKYLHKIGLTGKNLVLAHCIWLDDEEMRILADTGTSVAHCPSSNLKLASGIAKIPEMLDMGVNVSIGADGAPCNNNMDMFTEMRIAALIQKGRLLKPTVMPAEKVFELATLGGAKAMGMEDRLGSIERGKLADIVIMNLNNLHNSPSKEVNIVSQLVYSAKAQDVETTIIDGKVVMLEGELTTINEDLLIDDVNRVIKKQVESAGIKRTLIAR</sequence>
<keyword evidence="7" id="KW-1185">Reference proteome</keyword>
<keyword evidence="3 4" id="KW-0862">Zinc</keyword>
<dbReference type="Pfam" id="PF01979">
    <property type="entry name" value="Amidohydro_1"/>
    <property type="match status" value="1"/>
</dbReference>
<dbReference type="EC" id="3.5.4.28" evidence="4"/>
<feature type="domain" description="Amidohydrolase-related" evidence="5">
    <location>
        <begin position="53"/>
        <end position="412"/>
    </location>
</feature>
<dbReference type="InterPro" id="IPR032466">
    <property type="entry name" value="Metal_Hydrolase"/>
</dbReference>
<dbReference type="InterPro" id="IPR006680">
    <property type="entry name" value="Amidohydro-rel"/>
</dbReference>
<dbReference type="NCBIfam" id="NF005557">
    <property type="entry name" value="PRK07228.1"/>
    <property type="match status" value="1"/>
</dbReference>
<feature type="binding site" evidence="4">
    <location>
        <position position="218"/>
    </location>
    <ligand>
        <name>Zn(2+)</name>
        <dbReference type="ChEBI" id="CHEBI:29105"/>
    </ligand>
</feature>
<feature type="binding site" evidence="4">
    <location>
        <position position="62"/>
    </location>
    <ligand>
        <name>Zn(2+)</name>
        <dbReference type="ChEBI" id="CHEBI:29105"/>
    </ligand>
</feature>
<feature type="binding site" evidence="4">
    <location>
        <position position="221"/>
    </location>
    <ligand>
        <name>substrate</name>
    </ligand>
</feature>
<keyword evidence="1 4" id="KW-0479">Metal-binding</keyword>
<dbReference type="InterPro" id="IPR050287">
    <property type="entry name" value="MTA/SAH_deaminase"/>
</dbReference>
<dbReference type="Gene3D" id="3.20.20.140">
    <property type="entry name" value="Metal-dependent hydrolases"/>
    <property type="match status" value="1"/>
</dbReference>
<comment type="caution">
    <text evidence="6">The sequence shown here is derived from an EMBL/GenBank/DDBJ whole genome shotgun (WGS) entry which is preliminary data.</text>
</comment>
<dbReference type="SUPFAM" id="SSF51338">
    <property type="entry name" value="Composite domain of metallo-dependent hydrolases"/>
    <property type="match status" value="1"/>
</dbReference>
<evidence type="ECO:0000313" key="7">
    <source>
        <dbReference type="Proteomes" id="UP000284177"/>
    </source>
</evidence>
<evidence type="ECO:0000256" key="3">
    <source>
        <dbReference type="ARBA" id="ARBA00022833"/>
    </source>
</evidence>
<comment type="cofactor">
    <cofactor evidence="4">
        <name>Zn(2+)</name>
        <dbReference type="ChEBI" id="CHEBI:29105"/>
    </cofactor>
    <text evidence="4">Binds 1 zinc ion per subunit.</text>
</comment>
<dbReference type="InterPro" id="IPR023512">
    <property type="entry name" value="Deaminase_MtaD/DadD"/>
</dbReference>
<comment type="caution">
    <text evidence="4">Lacks conserved residue(s) required for the propagation of feature annotation.</text>
</comment>
<evidence type="ECO:0000256" key="4">
    <source>
        <dbReference type="HAMAP-Rule" id="MF_01281"/>
    </source>
</evidence>
<reference evidence="6 7" key="1">
    <citation type="submission" date="2016-08" db="EMBL/GenBank/DDBJ databases">
        <title>Novel Firmicutes and Novel Genomes.</title>
        <authorList>
            <person name="Poppleton D.I."/>
            <person name="Gribaldo S."/>
        </authorList>
    </citation>
    <scope>NUCLEOTIDE SEQUENCE [LARGE SCALE GENOMIC DNA]</scope>
    <source>
        <strain evidence="6 7">CTT3</strain>
    </source>
</reference>
<dbReference type="RefSeq" id="WP_120169236.1">
    <property type="nucleotide sequence ID" value="NZ_MCIB01000016.1"/>
</dbReference>
<dbReference type="Proteomes" id="UP000284177">
    <property type="component" value="Unassembled WGS sequence"/>
</dbReference>
<comment type="similarity">
    <text evidence="4">Belongs to the metallo-dependent hydrolases superfamily. MTA/SAH deaminase family.</text>
</comment>
<evidence type="ECO:0000259" key="5">
    <source>
        <dbReference type="Pfam" id="PF01979"/>
    </source>
</evidence>
<dbReference type="CDD" id="cd01298">
    <property type="entry name" value="ATZ_TRZ_like"/>
    <property type="match status" value="1"/>
</dbReference>
<gene>
    <name evidence="4" type="primary">mtaD</name>
    <name evidence="6" type="ORF">BET03_12260</name>
</gene>
<feature type="binding site" evidence="4">
    <location>
        <position position="91"/>
    </location>
    <ligand>
        <name>substrate</name>
    </ligand>
</feature>
<dbReference type="PANTHER" id="PTHR43794:SF11">
    <property type="entry name" value="AMIDOHYDROLASE-RELATED DOMAIN-CONTAINING PROTEIN"/>
    <property type="match status" value="1"/>
</dbReference>
<dbReference type="GO" id="GO:0046872">
    <property type="term" value="F:metal ion binding"/>
    <property type="evidence" value="ECO:0007669"/>
    <property type="project" value="UniProtKB-KW"/>
</dbReference>
<dbReference type="EC" id="3.5.4.31" evidence="4"/>
<name>A0A419T274_9FIRM</name>
<dbReference type="OrthoDB" id="9807210at2"/>
<evidence type="ECO:0000256" key="1">
    <source>
        <dbReference type="ARBA" id="ARBA00022723"/>
    </source>
</evidence>
<dbReference type="HAMAP" id="MF_01281">
    <property type="entry name" value="MTA_SAH_deamin"/>
    <property type="match status" value="1"/>
</dbReference>
<organism evidence="6 7">
    <name type="scientific">Thermohalobacter berrensis</name>
    <dbReference type="NCBI Taxonomy" id="99594"/>
    <lineage>
        <taxon>Bacteria</taxon>
        <taxon>Bacillati</taxon>
        <taxon>Bacillota</taxon>
        <taxon>Tissierellia</taxon>
        <taxon>Tissierellales</taxon>
        <taxon>Thermohalobacteraceae</taxon>
        <taxon>Thermohalobacter</taxon>
    </lineage>
</organism>
<protein>
    <recommendedName>
        <fullName evidence="4">5-methylthioadenosine/S-adenosylhomocysteine deaminase</fullName>
        <shortName evidence="4">MTA/SAH deaminase</shortName>
        <ecNumber evidence="4">3.5.4.28</ecNumber>
        <ecNumber evidence="4">3.5.4.31</ecNumber>
    </recommendedName>
</protein>
<evidence type="ECO:0000256" key="2">
    <source>
        <dbReference type="ARBA" id="ARBA00022801"/>
    </source>
</evidence>
<comment type="function">
    <text evidence="4">Catalyzes the deamination of 5-methylthioadenosine and S-adenosyl-L-homocysteine into 5-methylthioinosine and S-inosyl-L-homocysteine, respectively. Is also able to deaminate adenosine.</text>
</comment>
<feature type="binding site" evidence="4">
    <location>
        <position position="306"/>
    </location>
    <ligand>
        <name>substrate</name>
    </ligand>
</feature>
<dbReference type="SUPFAM" id="SSF51556">
    <property type="entry name" value="Metallo-dependent hydrolases"/>
    <property type="match status" value="1"/>
</dbReference>
<dbReference type="FunFam" id="3.20.20.140:FF:000014">
    <property type="entry name" value="5-methylthioadenosine/S-adenosylhomocysteine deaminase"/>
    <property type="match status" value="1"/>
</dbReference>
<proteinExistence type="inferred from homology"/>
<accession>A0A419T274</accession>
<comment type="catalytic activity">
    <reaction evidence="4">
        <text>S-methyl-5'-thioadenosine + H2O + H(+) = S-methyl-5'-thioinosine + NH4(+)</text>
        <dbReference type="Rhea" id="RHEA:25025"/>
        <dbReference type="ChEBI" id="CHEBI:15377"/>
        <dbReference type="ChEBI" id="CHEBI:15378"/>
        <dbReference type="ChEBI" id="CHEBI:17509"/>
        <dbReference type="ChEBI" id="CHEBI:28938"/>
        <dbReference type="ChEBI" id="CHEBI:48595"/>
        <dbReference type="EC" id="3.5.4.31"/>
    </reaction>
</comment>
<dbReference type="PANTHER" id="PTHR43794">
    <property type="entry name" value="AMINOHYDROLASE SSNA-RELATED"/>
    <property type="match status" value="1"/>
</dbReference>
<dbReference type="AlphaFoldDB" id="A0A419T274"/>
<feature type="binding site" evidence="4">
    <location>
        <position position="306"/>
    </location>
    <ligand>
        <name>Zn(2+)</name>
        <dbReference type="ChEBI" id="CHEBI:29105"/>
    </ligand>
</feature>
<keyword evidence="2 4" id="KW-0378">Hydrolase</keyword>
<dbReference type="EMBL" id="MCIB01000016">
    <property type="protein sequence ID" value="RKD31664.1"/>
    <property type="molecule type" value="Genomic_DNA"/>
</dbReference>